<feature type="region of interest" description="Disordered" evidence="1">
    <location>
        <begin position="20"/>
        <end position="80"/>
    </location>
</feature>
<reference evidence="2 3" key="1">
    <citation type="journal article" date="2016" name="Fungal Biol.">
        <title>The genome of Xylona heveae provides a window into fungal endophytism.</title>
        <authorList>
            <person name="Gazis R."/>
            <person name="Kuo A."/>
            <person name="Riley R."/>
            <person name="LaButti K."/>
            <person name="Lipzen A."/>
            <person name="Lin J."/>
            <person name="Amirebrahimi M."/>
            <person name="Hesse C.N."/>
            <person name="Spatafora J.W."/>
            <person name="Henrissat B."/>
            <person name="Hainaut M."/>
            <person name="Grigoriev I.V."/>
            <person name="Hibbett D.S."/>
        </authorList>
    </citation>
    <scope>NUCLEOTIDE SEQUENCE [LARGE SCALE GENOMIC DNA]</scope>
    <source>
        <strain evidence="2 3">TC161</strain>
    </source>
</reference>
<name>A0A165IQV1_XYLHT</name>
<accession>A0A165IQV1</accession>
<dbReference type="AlphaFoldDB" id="A0A165IQV1"/>
<keyword evidence="3" id="KW-1185">Reference proteome</keyword>
<sequence length="322" mass="33783">MSYHSTSPVLLLRPQQPSSFHFSSSMTPSAHSSFTSPSSFNSSSPFQSCARKSPKTLATLPNKPSRKRSRDEALSPTDAAEDASYFSHFPAPLPRKDLPLYGGAMTPLNPSSGFSSSAVSATWVEPNAEGNAATPAAAQADSVSSTRRKAQRLDITASRPEDVSDGAVGASNAPSSNGGISDPAVDDFTRLLGVGWTRLSNDDGVQAAARGWARYIENHFPVSNASIMLQSRGLGAYLVGSQQGFYLFHEELADGQLVATAWDQTLANLQARPIVFEGSEVLKATRTPAIEAAMDNSAAATTSSTPIAGNAQPAAASSMDLD</sequence>
<gene>
    <name evidence="2" type="ORF">L228DRAFT_265727</name>
</gene>
<dbReference type="InParanoid" id="A0A165IQV1"/>
<dbReference type="Proteomes" id="UP000076632">
    <property type="component" value="Unassembled WGS sequence"/>
</dbReference>
<feature type="compositionally biased region" description="Low complexity" evidence="1">
    <location>
        <begin position="130"/>
        <end position="140"/>
    </location>
</feature>
<dbReference type="RefSeq" id="XP_018190806.1">
    <property type="nucleotide sequence ID" value="XM_018334757.1"/>
</dbReference>
<evidence type="ECO:0000256" key="1">
    <source>
        <dbReference type="SAM" id="MobiDB-lite"/>
    </source>
</evidence>
<dbReference type="EMBL" id="KV407455">
    <property type="protein sequence ID" value="KZF25251.1"/>
    <property type="molecule type" value="Genomic_DNA"/>
</dbReference>
<evidence type="ECO:0000313" key="3">
    <source>
        <dbReference type="Proteomes" id="UP000076632"/>
    </source>
</evidence>
<protein>
    <submittedName>
        <fullName evidence="2">Uncharacterized protein</fullName>
    </submittedName>
</protein>
<feature type="region of interest" description="Disordered" evidence="1">
    <location>
        <begin position="300"/>
        <end position="322"/>
    </location>
</feature>
<feature type="region of interest" description="Disordered" evidence="1">
    <location>
        <begin position="130"/>
        <end position="182"/>
    </location>
</feature>
<feature type="compositionally biased region" description="Low complexity" evidence="1">
    <location>
        <begin position="20"/>
        <end position="48"/>
    </location>
</feature>
<proteinExistence type="predicted"/>
<organism evidence="2 3">
    <name type="scientific">Xylona heveae (strain CBS 132557 / TC161)</name>
    <dbReference type="NCBI Taxonomy" id="1328760"/>
    <lineage>
        <taxon>Eukaryota</taxon>
        <taxon>Fungi</taxon>
        <taxon>Dikarya</taxon>
        <taxon>Ascomycota</taxon>
        <taxon>Pezizomycotina</taxon>
        <taxon>Xylonomycetes</taxon>
        <taxon>Xylonales</taxon>
        <taxon>Xylonaceae</taxon>
        <taxon>Xylona</taxon>
    </lineage>
</organism>
<dbReference type="OrthoDB" id="5359669at2759"/>
<dbReference type="GeneID" id="28899894"/>
<dbReference type="OMA" id="SNDQHRT"/>
<evidence type="ECO:0000313" key="2">
    <source>
        <dbReference type="EMBL" id="KZF25251.1"/>
    </source>
</evidence>